<sequence length="183" mass="20664">MISTVPSDPQWKCLVCQRQMRSYGPHSQTETHLAAVARYEARITAENVMLPGLNDPQNGNPAAPLPQDDIFNDNDELAPPDDLPFARPPSPFSYLQALQMAEENKTSETDDSDLEINIHKLAEAMAAMNEGFDSDDDEADEVALEHEMHTPQVQDAHEWYPFKKKEVRSISNVIQLLLFSNHY</sequence>
<keyword evidence="3" id="KW-1185">Reference proteome</keyword>
<evidence type="ECO:0000256" key="1">
    <source>
        <dbReference type="SAM" id="MobiDB-lite"/>
    </source>
</evidence>
<dbReference type="VEuPathDB" id="FungiDB:MELLADRAFT_90254"/>
<organism evidence="3">
    <name type="scientific">Melampsora larici-populina (strain 98AG31 / pathotype 3-4-7)</name>
    <name type="common">Poplar leaf rust fungus</name>
    <dbReference type="NCBI Taxonomy" id="747676"/>
    <lineage>
        <taxon>Eukaryota</taxon>
        <taxon>Fungi</taxon>
        <taxon>Dikarya</taxon>
        <taxon>Basidiomycota</taxon>
        <taxon>Pucciniomycotina</taxon>
        <taxon>Pucciniomycetes</taxon>
        <taxon>Pucciniales</taxon>
        <taxon>Melampsoraceae</taxon>
        <taxon>Melampsora</taxon>
    </lineage>
</organism>
<accession>F4RWA0</accession>
<protein>
    <submittedName>
        <fullName evidence="2">Uncharacterized protein</fullName>
    </submittedName>
</protein>
<proteinExistence type="predicted"/>
<dbReference type="InParanoid" id="F4RWA0"/>
<evidence type="ECO:0000313" key="3">
    <source>
        <dbReference type="Proteomes" id="UP000001072"/>
    </source>
</evidence>
<reference evidence="3" key="1">
    <citation type="journal article" date="2011" name="Proc. Natl. Acad. Sci. U.S.A.">
        <title>Obligate biotrophy features unraveled by the genomic analysis of rust fungi.</title>
        <authorList>
            <person name="Duplessis S."/>
            <person name="Cuomo C.A."/>
            <person name="Lin Y.-C."/>
            <person name="Aerts A."/>
            <person name="Tisserant E."/>
            <person name="Veneault-Fourrey C."/>
            <person name="Joly D.L."/>
            <person name="Hacquard S."/>
            <person name="Amselem J."/>
            <person name="Cantarel B.L."/>
            <person name="Chiu R."/>
            <person name="Coutinho P.M."/>
            <person name="Feau N."/>
            <person name="Field M."/>
            <person name="Frey P."/>
            <person name="Gelhaye E."/>
            <person name="Goldberg J."/>
            <person name="Grabherr M.G."/>
            <person name="Kodira C.D."/>
            <person name="Kohler A."/>
            <person name="Kuees U."/>
            <person name="Lindquist E.A."/>
            <person name="Lucas S.M."/>
            <person name="Mago R."/>
            <person name="Mauceli E."/>
            <person name="Morin E."/>
            <person name="Murat C."/>
            <person name="Pangilinan J.L."/>
            <person name="Park R."/>
            <person name="Pearson M."/>
            <person name="Quesneville H."/>
            <person name="Rouhier N."/>
            <person name="Sakthikumar S."/>
            <person name="Salamov A.A."/>
            <person name="Schmutz J."/>
            <person name="Selles B."/>
            <person name="Shapiro H."/>
            <person name="Tanguay P."/>
            <person name="Tuskan G.A."/>
            <person name="Henrissat B."/>
            <person name="Van de Peer Y."/>
            <person name="Rouze P."/>
            <person name="Ellis J.G."/>
            <person name="Dodds P.N."/>
            <person name="Schein J.E."/>
            <person name="Zhong S."/>
            <person name="Hamelin R.C."/>
            <person name="Grigoriev I.V."/>
            <person name="Szabo L.J."/>
            <person name="Martin F."/>
        </authorList>
    </citation>
    <scope>NUCLEOTIDE SEQUENCE [LARGE SCALE GENOMIC DNA]</scope>
    <source>
        <strain evidence="3">98AG31 / pathotype 3-4-7</strain>
    </source>
</reference>
<dbReference type="EMBL" id="GL883125">
    <property type="protein sequence ID" value="EGG03247.1"/>
    <property type="molecule type" value="Genomic_DNA"/>
</dbReference>
<dbReference type="OrthoDB" id="10518893at2759"/>
<dbReference type="HOGENOM" id="CLU_091779_0_0_1"/>
<gene>
    <name evidence="2" type="ORF">MELLADRAFT_90254</name>
</gene>
<evidence type="ECO:0000313" key="2">
    <source>
        <dbReference type="EMBL" id="EGG03247.1"/>
    </source>
</evidence>
<name>F4RWA0_MELLP</name>
<feature type="region of interest" description="Disordered" evidence="1">
    <location>
        <begin position="52"/>
        <end position="88"/>
    </location>
</feature>
<dbReference type="GeneID" id="18935506"/>
<dbReference type="AlphaFoldDB" id="F4RWA0"/>
<dbReference type="Proteomes" id="UP000001072">
    <property type="component" value="Unassembled WGS sequence"/>
</dbReference>
<dbReference type="KEGG" id="mlr:MELLADRAFT_90254"/>
<feature type="compositionally biased region" description="Acidic residues" evidence="1">
    <location>
        <begin position="70"/>
        <end position="79"/>
    </location>
</feature>
<dbReference type="RefSeq" id="XP_007413382.1">
    <property type="nucleotide sequence ID" value="XM_007413320.1"/>
</dbReference>